<reference evidence="9 10" key="1">
    <citation type="submission" date="2009-02" db="EMBL/GenBank/DDBJ databases">
        <authorList>
            <person name="Fulton L."/>
            <person name="Clifton S."/>
            <person name="Fulton B."/>
            <person name="Xu J."/>
            <person name="Minx P."/>
            <person name="Pepin K.H."/>
            <person name="Johnson M."/>
            <person name="Bhonagiri V."/>
            <person name="Nash W.E."/>
            <person name="Mardis E.R."/>
            <person name="Wilson R.K."/>
        </authorList>
    </citation>
    <scope>NUCLEOTIDE SEQUENCE [LARGE SCALE GENOMIC DNA]</scope>
    <source>
        <strain evidence="9 10">ATCC 27758</strain>
    </source>
</reference>
<feature type="domain" description="ABC transmembrane type-1" evidence="8">
    <location>
        <begin position="45"/>
        <end position="229"/>
    </location>
</feature>
<feature type="transmembrane region" description="Helical" evidence="7">
    <location>
        <begin position="51"/>
        <end position="74"/>
    </location>
</feature>
<proteinExistence type="inferred from homology"/>
<dbReference type="PROSITE" id="PS50928">
    <property type="entry name" value="ABC_TM1"/>
    <property type="match status" value="1"/>
</dbReference>
<dbReference type="PANTHER" id="PTHR30151:SF0">
    <property type="entry name" value="ABC TRANSPORTER PERMEASE PROTEIN MJ0413-RELATED"/>
    <property type="match status" value="1"/>
</dbReference>
<name>C0BDR7_9FIRM</name>
<feature type="transmembrane region" description="Helical" evidence="7">
    <location>
        <begin position="175"/>
        <end position="195"/>
    </location>
</feature>
<reference evidence="9 10" key="2">
    <citation type="submission" date="2009-03" db="EMBL/GenBank/DDBJ databases">
        <title>Draft genome sequence of Coprococcus comes (ATCC 27758).</title>
        <authorList>
            <person name="Sudarsanam P."/>
            <person name="Ley R."/>
            <person name="Guruge J."/>
            <person name="Turnbaugh P.J."/>
            <person name="Mahowald M."/>
            <person name="Liep D."/>
            <person name="Gordon J."/>
        </authorList>
    </citation>
    <scope>NUCLEOTIDE SEQUENCE [LARGE SCALE GENOMIC DNA]</scope>
    <source>
        <strain evidence="9 10">ATCC 27758</strain>
    </source>
</reference>
<dbReference type="Proteomes" id="UP000003793">
    <property type="component" value="Unassembled WGS sequence"/>
</dbReference>
<evidence type="ECO:0000256" key="3">
    <source>
        <dbReference type="ARBA" id="ARBA00022475"/>
    </source>
</evidence>
<evidence type="ECO:0000313" key="10">
    <source>
        <dbReference type="Proteomes" id="UP000003793"/>
    </source>
</evidence>
<dbReference type="EMBL" id="ABVR01000043">
    <property type="protein sequence ID" value="EEG88613.1"/>
    <property type="molecule type" value="Genomic_DNA"/>
</dbReference>
<evidence type="ECO:0000259" key="8">
    <source>
        <dbReference type="PROSITE" id="PS50928"/>
    </source>
</evidence>
<keyword evidence="4 7" id="KW-0812">Transmembrane</keyword>
<dbReference type="Gene3D" id="1.10.3720.10">
    <property type="entry name" value="MetI-like"/>
    <property type="match status" value="1"/>
</dbReference>
<dbReference type="Pfam" id="PF00528">
    <property type="entry name" value="BPD_transp_1"/>
    <property type="match status" value="1"/>
</dbReference>
<dbReference type="AlphaFoldDB" id="C0BDR7"/>
<comment type="subcellular location">
    <subcellularLocation>
        <location evidence="1 7">Cell membrane</location>
        <topology evidence="1 7">Multi-pass membrane protein</topology>
    </subcellularLocation>
</comment>
<dbReference type="InterPro" id="IPR035906">
    <property type="entry name" value="MetI-like_sf"/>
</dbReference>
<feature type="transmembrane region" description="Helical" evidence="7">
    <location>
        <begin position="207"/>
        <end position="228"/>
    </location>
</feature>
<comment type="similarity">
    <text evidence="7">Belongs to the binding-protein-dependent transport system permease family.</text>
</comment>
<dbReference type="PANTHER" id="PTHR30151">
    <property type="entry name" value="ALKANE SULFONATE ABC TRANSPORTER-RELATED, MEMBRANE SUBUNIT"/>
    <property type="match status" value="1"/>
</dbReference>
<dbReference type="CDD" id="cd06261">
    <property type="entry name" value="TM_PBP2"/>
    <property type="match status" value="1"/>
</dbReference>
<dbReference type="SUPFAM" id="SSF161098">
    <property type="entry name" value="MetI-like"/>
    <property type="match status" value="1"/>
</dbReference>
<keyword evidence="2 7" id="KW-0813">Transport</keyword>
<dbReference type="InterPro" id="IPR000515">
    <property type="entry name" value="MetI-like"/>
</dbReference>
<keyword evidence="3" id="KW-1003">Cell membrane</keyword>
<dbReference type="GO" id="GO:0005886">
    <property type="term" value="C:plasma membrane"/>
    <property type="evidence" value="ECO:0007669"/>
    <property type="project" value="UniProtKB-SubCell"/>
</dbReference>
<dbReference type="HOGENOM" id="CLU_046113_0_0_9"/>
<sequence length="241" mass="26604">MIILVIMLYDFLTVKTAILKQPFFPCVNTVLCAIIDDRALLLKSTLYSLRLLFTGYFIGAILGLITGVACGYSKRINYWVSPIIKMLGPIPSTTWIPIIMVLVSSLFKGSVFIIALGVWFALTIASSTGIQNVDKAYLEAARTLGAKGHQLVFRVAIPHAMPNILQGMTQGMSSACTALLVAEMMGAEAGLGWYIQWQKSWAIYSKMYAAIVLICLIFTAVTFILNVIKRIVLRWQEGVVK</sequence>
<feature type="transmembrane region" description="Helical" evidence="7">
    <location>
        <begin position="94"/>
        <end position="122"/>
    </location>
</feature>
<keyword evidence="5 7" id="KW-1133">Transmembrane helix</keyword>
<evidence type="ECO:0000313" key="9">
    <source>
        <dbReference type="EMBL" id="EEG88613.1"/>
    </source>
</evidence>
<comment type="caution">
    <text evidence="9">The sequence shown here is derived from an EMBL/GenBank/DDBJ whole genome shotgun (WGS) entry which is preliminary data.</text>
</comment>
<evidence type="ECO:0000256" key="4">
    <source>
        <dbReference type="ARBA" id="ARBA00022692"/>
    </source>
</evidence>
<dbReference type="GO" id="GO:0055085">
    <property type="term" value="P:transmembrane transport"/>
    <property type="evidence" value="ECO:0007669"/>
    <property type="project" value="InterPro"/>
</dbReference>
<keyword evidence="6 7" id="KW-0472">Membrane</keyword>
<accession>C0BDR7</accession>
<protein>
    <submittedName>
        <fullName evidence="9">ABC transporter, permease protein</fullName>
    </submittedName>
</protein>
<organism evidence="9 10">
    <name type="scientific">Coprococcus comes ATCC 27758</name>
    <dbReference type="NCBI Taxonomy" id="470146"/>
    <lineage>
        <taxon>Bacteria</taxon>
        <taxon>Bacillati</taxon>
        <taxon>Bacillota</taxon>
        <taxon>Clostridia</taxon>
        <taxon>Lachnospirales</taxon>
        <taxon>Lachnospiraceae</taxon>
        <taxon>Coprococcus</taxon>
    </lineage>
</organism>
<evidence type="ECO:0000256" key="6">
    <source>
        <dbReference type="ARBA" id="ARBA00023136"/>
    </source>
</evidence>
<evidence type="ECO:0000256" key="5">
    <source>
        <dbReference type="ARBA" id="ARBA00022989"/>
    </source>
</evidence>
<evidence type="ECO:0000256" key="7">
    <source>
        <dbReference type="RuleBase" id="RU363032"/>
    </source>
</evidence>
<evidence type="ECO:0000256" key="2">
    <source>
        <dbReference type="ARBA" id="ARBA00022448"/>
    </source>
</evidence>
<gene>
    <name evidence="9" type="ORF">COPCOM_03321</name>
</gene>
<evidence type="ECO:0000256" key="1">
    <source>
        <dbReference type="ARBA" id="ARBA00004651"/>
    </source>
</evidence>